<protein>
    <recommendedName>
        <fullName evidence="1">Retroviral polymerase SH3-like domain-containing protein</fullName>
    </recommendedName>
</protein>
<accession>A0A2H1FJT8</accession>
<dbReference type="AlphaFoldDB" id="A0A2H1FJT8"/>
<reference evidence="3" key="1">
    <citation type="submission" date="2017-05" db="EMBL/GenBank/DDBJ databases">
        <authorList>
            <person name="Song R."/>
            <person name="Chenine A.L."/>
            <person name="Ruprecht R.M."/>
        </authorList>
    </citation>
    <scope>NUCLEOTIDE SEQUENCE [LARGE SCALE GENOMIC DNA]</scope>
</reference>
<sequence length="163" mass="19028">MKFDGQLKNQLWPELIKAALFINNRSPSTALYNWRSPYECLYGDIPDIDWIRRVGCRAYKLVPKRKFPKKYDERAHLRVLVGFEGTNVFRLWDLVTGKVKRAKEVLFDENVRLDHNAVPQLRFPIHSVNEMDHIAPWAAEEVLPHEFQKAPTGLTRIEESNAA</sequence>
<feature type="domain" description="Retroviral polymerase SH3-like" evidence="1">
    <location>
        <begin position="56"/>
        <end position="114"/>
    </location>
</feature>
<evidence type="ECO:0000313" key="2">
    <source>
        <dbReference type="EMBL" id="SMR41581.1"/>
    </source>
</evidence>
<proteinExistence type="predicted"/>
<dbReference type="Pfam" id="PF25597">
    <property type="entry name" value="SH3_retrovirus"/>
    <property type="match status" value="1"/>
</dbReference>
<dbReference type="Proteomes" id="UP000245764">
    <property type="component" value="Chromosome 1"/>
</dbReference>
<evidence type="ECO:0000259" key="1">
    <source>
        <dbReference type="Pfam" id="PF25597"/>
    </source>
</evidence>
<name>A0A2H1FJT8_ZYMTR</name>
<gene>
    <name evidence="2" type="ORF">ZT1E4_G359</name>
</gene>
<organism evidence="2 3">
    <name type="scientific">Zymoseptoria tritici ST99CH_1E4</name>
    <dbReference type="NCBI Taxonomy" id="1276532"/>
    <lineage>
        <taxon>Eukaryota</taxon>
        <taxon>Fungi</taxon>
        <taxon>Dikarya</taxon>
        <taxon>Ascomycota</taxon>
        <taxon>Pezizomycotina</taxon>
        <taxon>Dothideomycetes</taxon>
        <taxon>Dothideomycetidae</taxon>
        <taxon>Mycosphaerellales</taxon>
        <taxon>Mycosphaerellaceae</taxon>
        <taxon>Zymoseptoria</taxon>
    </lineage>
</organism>
<evidence type="ECO:0000313" key="3">
    <source>
        <dbReference type="Proteomes" id="UP000245764"/>
    </source>
</evidence>
<dbReference type="EMBL" id="LT854253">
    <property type="protein sequence ID" value="SMR41581.1"/>
    <property type="molecule type" value="Genomic_DNA"/>
</dbReference>
<dbReference type="InterPro" id="IPR057670">
    <property type="entry name" value="SH3_retrovirus"/>
</dbReference>